<evidence type="ECO:0000313" key="1">
    <source>
        <dbReference type="EMBL" id="KAF2825869.1"/>
    </source>
</evidence>
<proteinExistence type="predicted"/>
<accession>A0A6A6ZZB4</accession>
<keyword evidence="2" id="KW-1185">Reference proteome</keyword>
<protein>
    <submittedName>
        <fullName evidence="1">Uncharacterized protein</fullName>
    </submittedName>
</protein>
<dbReference type="AlphaFoldDB" id="A0A6A6ZZB4"/>
<name>A0A6A6ZZB4_9PLEO</name>
<organism evidence="1 2">
    <name type="scientific">Ophiobolus disseminans</name>
    <dbReference type="NCBI Taxonomy" id="1469910"/>
    <lineage>
        <taxon>Eukaryota</taxon>
        <taxon>Fungi</taxon>
        <taxon>Dikarya</taxon>
        <taxon>Ascomycota</taxon>
        <taxon>Pezizomycotina</taxon>
        <taxon>Dothideomycetes</taxon>
        <taxon>Pleosporomycetidae</taxon>
        <taxon>Pleosporales</taxon>
        <taxon>Pleosporineae</taxon>
        <taxon>Phaeosphaeriaceae</taxon>
        <taxon>Ophiobolus</taxon>
    </lineage>
</organism>
<reference evidence="1" key="1">
    <citation type="journal article" date="2020" name="Stud. Mycol.">
        <title>101 Dothideomycetes genomes: a test case for predicting lifestyles and emergence of pathogens.</title>
        <authorList>
            <person name="Haridas S."/>
            <person name="Albert R."/>
            <person name="Binder M."/>
            <person name="Bloem J."/>
            <person name="Labutti K."/>
            <person name="Salamov A."/>
            <person name="Andreopoulos B."/>
            <person name="Baker S."/>
            <person name="Barry K."/>
            <person name="Bills G."/>
            <person name="Bluhm B."/>
            <person name="Cannon C."/>
            <person name="Castanera R."/>
            <person name="Culley D."/>
            <person name="Daum C."/>
            <person name="Ezra D."/>
            <person name="Gonzalez J."/>
            <person name="Henrissat B."/>
            <person name="Kuo A."/>
            <person name="Liang C."/>
            <person name="Lipzen A."/>
            <person name="Lutzoni F."/>
            <person name="Magnuson J."/>
            <person name="Mondo S."/>
            <person name="Nolan M."/>
            <person name="Ohm R."/>
            <person name="Pangilinan J."/>
            <person name="Park H.-J."/>
            <person name="Ramirez L."/>
            <person name="Alfaro M."/>
            <person name="Sun H."/>
            <person name="Tritt A."/>
            <person name="Yoshinaga Y."/>
            <person name="Zwiers L.-H."/>
            <person name="Turgeon B."/>
            <person name="Goodwin S."/>
            <person name="Spatafora J."/>
            <person name="Crous P."/>
            <person name="Grigoriev I."/>
        </authorList>
    </citation>
    <scope>NUCLEOTIDE SEQUENCE</scope>
    <source>
        <strain evidence="1">CBS 113818</strain>
    </source>
</reference>
<evidence type="ECO:0000313" key="2">
    <source>
        <dbReference type="Proteomes" id="UP000799424"/>
    </source>
</evidence>
<dbReference type="EMBL" id="MU006227">
    <property type="protein sequence ID" value="KAF2825869.1"/>
    <property type="molecule type" value="Genomic_DNA"/>
</dbReference>
<dbReference type="Proteomes" id="UP000799424">
    <property type="component" value="Unassembled WGS sequence"/>
</dbReference>
<gene>
    <name evidence="1" type="ORF">CC86DRAFT_407119</name>
</gene>
<sequence>MLKAFLVREISRSYHDAARGFVMLGRTRMALKWAEKELESNRIYVSEDHPDFPEELEFVQKLSAAVKTEQPVNESVIQWLDSQDSGAACVVM</sequence>